<dbReference type="RefSeq" id="WP_171629832.1">
    <property type="nucleotide sequence ID" value="NZ_WHNY01000026.1"/>
</dbReference>
<evidence type="ECO:0008006" key="3">
    <source>
        <dbReference type="Google" id="ProtNLM"/>
    </source>
</evidence>
<reference evidence="1 2" key="1">
    <citation type="submission" date="2019-10" db="EMBL/GenBank/DDBJ databases">
        <title>Description of Paenibacillus humi sp. nov.</title>
        <authorList>
            <person name="Carlier A."/>
            <person name="Qi S."/>
        </authorList>
    </citation>
    <scope>NUCLEOTIDE SEQUENCE [LARGE SCALE GENOMIC DNA]</scope>
    <source>
        <strain evidence="1 2">LMG 31461</strain>
    </source>
</reference>
<accession>A0ABX1X6N7</accession>
<proteinExistence type="predicted"/>
<evidence type="ECO:0000313" key="2">
    <source>
        <dbReference type="Proteomes" id="UP000653578"/>
    </source>
</evidence>
<dbReference type="EMBL" id="WHNY01000026">
    <property type="protein sequence ID" value="NOU64098.1"/>
    <property type="molecule type" value="Genomic_DNA"/>
</dbReference>
<dbReference type="Proteomes" id="UP000653578">
    <property type="component" value="Unassembled WGS sequence"/>
</dbReference>
<sequence length="189" mass="22374">MKFTYKLNSIGWANVELEIDDVRVYIRPSYLSEPLVDLVRAVESLIPECVEPDEVKNMVIFSWDSEPAIHRWNLEIKENGKLRIKIDVFKDGIETLPFETRIDKECIFNDFIHEIVLTLEAILSEHGIVGYRKQWYGNEFPISSFMQLKHYLSSKSKFPIMINNPDEWDERFQSDLSYELEILKIKKLQ</sequence>
<protein>
    <recommendedName>
        <fullName evidence="3">DUF695 domain-containing protein</fullName>
    </recommendedName>
</protein>
<name>A0ABX1X6N7_9BACL</name>
<gene>
    <name evidence="1" type="ORF">GC096_08685</name>
</gene>
<comment type="caution">
    <text evidence="1">The sequence shown here is derived from an EMBL/GenBank/DDBJ whole genome shotgun (WGS) entry which is preliminary data.</text>
</comment>
<organism evidence="1 2">
    <name type="scientific">Paenibacillus plantarum</name>
    <dbReference type="NCBI Taxonomy" id="2654975"/>
    <lineage>
        <taxon>Bacteria</taxon>
        <taxon>Bacillati</taxon>
        <taxon>Bacillota</taxon>
        <taxon>Bacilli</taxon>
        <taxon>Bacillales</taxon>
        <taxon>Paenibacillaceae</taxon>
        <taxon>Paenibacillus</taxon>
    </lineage>
</organism>
<keyword evidence="2" id="KW-1185">Reference proteome</keyword>
<evidence type="ECO:0000313" key="1">
    <source>
        <dbReference type="EMBL" id="NOU64098.1"/>
    </source>
</evidence>